<accession>A0ABQ9VYA4</accession>
<evidence type="ECO:0000256" key="1">
    <source>
        <dbReference type="SAM" id="MobiDB-lite"/>
    </source>
</evidence>
<feature type="compositionally biased region" description="Low complexity" evidence="1">
    <location>
        <begin position="229"/>
        <end position="238"/>
    </location>
</feature>
<dbReference type="Proteomes" id="UP001266305">
    <property type="component" value="Unassembled WGS sequence"/>
</dbReference>
<feature type="region of interest" description="Disordered" evidence="1">
    <location>
        <begin position="64"/>
        <end position="184"/>
    </location>
</feature>
<feature type="compositionally biased region" description="Gly residues" evidence="1">
    <location>
        <begin position="239"/>
        <end position="252"/>
    </location>
</feature>
<comment type="caution">
    <text evidence="2">The sequence shown here is derived from an EMBL/GenBank/DDBJ whole genome shotgun (WGS) entry which is preliminary data.</text>
</comment>
<feature type="region of interest" description="Disordered" evidence="1">
    <location>
        <begin position="1"/>
        <end position="32"/>
    </location>
</feature>
<proteinExistence type="predicted"/>
<keyword evidence="3" id="KW-1185">Reference proteome</keyword>
<organism evidence="2 3">
    <name type="scientific">Saguinus oedipus</name>
    <name type="common">Cotton-top tamarin</name>
    <name type="synonym">Oedipomidas oedipus</name>
    <dbReference type="NCBI Taxonomy" id="9490"/>
    <lineage>
        <taxon>Eukaryota</taxon>
        <taxon>Metazoa</taxon>
        <taxon>Chordata</taxon>
        <taxon>Craniata</taxon>
        <taxon>Vertebrata</taxon>
        <taxon>Euteleostomi</taxon>
        <taxon>Mammalia</taxon>
        <taxon>Eutheria</taxon>
        <taxon>Euarchontoglires</taxon>
        <taxon>Primates</taxon>
        <taxon>Haplorrhini</taxon>
        <taxon>Platyrrhini</taxon>
        <taxon>Cebidae</taxon>
        <taxon>Callitrichinae</taxon>
        <taxon>Saguinus</taxon>
    </lineage>
</organism>
<dbReference type="EMBL" id="JASSZA010000004">
    <property type="protein sequence ID" value="KAK2114362.1"/>
    <property type="molecule type" value="Genomic_DNA"/>
</dbReference>
<gene>
    <name evidence="2" type="ORF">P7K49_008628</name>
</gene>
<feature type="compositionally biased region" description="Basic residues" evidence="1">
    <location>
        <begin position="112"/>
        <end position="124"/>
    </location>
</feature>
<feature type="region of interest" description="Disordered" evidence="1">
    <location>
        <begin position="205"/>
        <end position="262"/>
    </location>
</feature>
<protein>
    <submittedName>
        <fullName evidence="2">Uncharacterized protein</fullName>
    </submittedName>
</protein>
<sequence length="356" mass="38010">MGEMQGALARARLESLLRPRHKKRAEVQKRSESFLLSGLGKRRRRLAGDLAHFPRAARLPAWLTSPEQARRPGPAFAGVLGDRGPRGGGGRTRQARSRAPPRAPEITPAGGAHRRVGLGRRVGVRSRNGARLPRENLQGAGERSHCSRRAPVGKRFGAATPAFSGGGIKERWKTTPGSPVLPARSAGAFPCSRLGGRWKPITAPRQALAGRSSRPHPRPGLALSMGTETPAAGTDATGKPGGGRGGGGGRGRFNGRAGPAPRWRLAYKARRSSPRSRRRAALRVLSSFDLPALVMTVKTEAAKGTLTYSRMRGMVAILIGECRNQAGLRFQETQSGHFLKVPDQISVSGAGRYEAI</sequence>
<name>A0ABQ9VYA4_SAGOE</name>
<evidence type="ECO:0000313" key="3">
    <source>
        <dbReference type="Proteomes" id="UP001266305"/>
    </source>
</evidence>
<reference evidence="2 3" key="1">
    <citation type="submission" date="2023-05" db="EMBL/GenBank/DDBJ databases">
        <title>B98-5 Cell Line De Novo Hybrid Assembly: An Optical Mapping Approach.</title>
        <authorList>
            <person name="Kananen K."/>
            <person name="Auerbach J.A."/>
            <person name="Kautto E."/>
            <person name="Blachly J.S."/>
        </authorList>
    </citation>
    <scope>NUCLEOTIDE SEQUENCE [LARGE SCALE GENOMIC DNA]</scope>
    <source>
        <strain evidence="2">B95-8</strain>
        <tissue evidence="2">Cell line</tissue>
    </source>
</reference>
<evidence type="ECO:0000313" key="2">
    <source>
        <dbReference type="EMBL" id="KAK2114362.1"/>
    </source>
</evidence>